<sequence length="194" mass="22622">MVTPEDVLSFWLDEIGAKGWYAVSRDLDEKIRTSFHDTWLRAKQGECGQWLTDPKDILAYIILMDQFPRNMFRDSGEAFSTDRHALAAAKTAIRRKWDLRTEEPARQFFYLPLMHSENLCDQERCIRMVCDRMPKTGANTLLHARAHREVIRQFGRFPYRNEALGRETNPPERAYLDAGAYATTVRELQHKDAA</sequence>
<dbReference type="Gene3D" id="1.25.40.10">
    <property type="entry name" value="Tetratricopeptide repeat domain"/>
    <property type="match status" value="1"/>
</dbReference>
<evidence type="ECO:0000313" key="2">
    <source>
        <dbReference type="Proteomes" id="UP000281128"/>
    </source>
</evidence>
<dbReference type="SUPFAM" id="SSF48452">
    <property type="entry name" value="TPR-like"/>
    <property type="match status" value="1"/>
</dbReference>
<accession>A0A3A8AWU0</accession>
<organism evidence="1 2">
    <name type="scientific">Roseovarius spongiae</name>
    <dbReference type="NCBI Taxonomy" id="2320272"/>
    <lineage>
        <taxon>Bacteria</taxon>
        <taxon>Pseudomonadati</taxon>
        <taxon>Pseudomonadota</taxon>
        <taxon>Alphaproteobacteria</taxon>
        <taxon>Rhodobacterales</taxon>
        <taxon>Roseobacteraceae</taxon>
        <taxon>Roseovarius</taxon>
    </lineage>
</organism>
<proteinExistence type="predicted"/>
<dbReference type="Proteomes" id="UP000281128">
    <property type="component" value="Unassembled WGS sequence"/>
</dbReference>
<dbReference type="AlphaFoldDB" id="A0A3A8AWU0"/>
<protein>
    <submittedName>
        <fullName evidence="1">DUF924 domain-containing protein</fullName>
    </submittedName>
</protein>
<evidence type="ECO:0000313" key="1">
    <source>
        <dbReference type="EMBL" id="RKF16878.1"/>
    </source>
</evidence>
<dbReference type="OrthoDB" id="7593450at2"/>
<comment type="caution">
    <text evidence="1">The sequence shown here is derived from an EMBL/GenBank/DDBJ whole genome shotgun (WGS) entry which is preliminary data.</text>
</comment>
<name>A0A3A8AWU0_9RHOB</name>
<dbReference type="InterPro" id="IPR011990">
    <property type="entry name" value="TPR-like_helical_dom_sf"/>
</dbReference>
<dbReference type="Pfam" id="PF06041">
    <property type="entry name" value="DUF924"/>
    <property type="match status" value="1"/>
</dbReference>
<dbReference type="RefSeq" id="WP_121164315.1">
    <property type="nucleotide sequence ID" value="NZ_RAPE01000001.1"/>
</dbReference>
<dbReference type="EMBL" id="RAPE01000001">
    <property type="protein sequence ID" value="RKF16878.1"/>
    <property type="molecule type" value="Genomic_DNA"/>
</dbReference>
<dbReference type="Gene3D" id="1.20.58.320">
    <property type="entry name" value="TPR-like"/>
    <property type="match status" value="1"/>
</dbReference>
<gene>
    <name evidence="1" type="ORF">D6850_04930</name>
</gene>
<dbReference type="InterPro" id="IPR010323">
    <property type="entry name" value="DUF924"/>
</dbReference>
<keyword evidence="2" id="KW-1185">Reference proteome</keyword>
<reference evidence="1 2" key="1">
    <citation type="submission" date="2018-09" db="EMBL/GenBank/DDBJ databases">
        <title>Roseovarius spongiae sp. nov., isolated from a marine sponge.</title>
        <authorList>
            <person name="Zhuang L."/>
            <person name="Luo L."/>
        </authorList>
    </citation>
    <scope>NUCLEOTIDE SEQUENCE [LARGE SCALE GENOMIC DNA]</scope>
    <source>
        <strain evidence="1 2">HN-E21</strain>
    </source>
</reference>